<reference evidence="1 2" key="1">
    <citation type="submission" date="2019-03" db="EMBL/GenBank/DDBJ databases">
        <title>Single cell metagenomics reveals metabolic interactions within the superorganism composed of flagellate Streblomastix strix and complex community of Bacteroidetes bacteria on its surface.</title>
        <authorList>
            <person name="Treitli S.C."/>
            <person name="Kolisko M."/>
            <person name="Husnik F."/>
            <person name="Keeling P."/>
            <person name="Hampl V."/>
        </authorList>
    </citation>
    <scope>NUCLEOTIDE SEQUENCE [LARGE SCALE GENOMIC DNA]</scope>
    <source>
        <strain evidence="1">ST1C</strain>
    </source>
</reference>
<sequence>MNDCCDTICKNNKVKIGHIGALIGRLNFLRSQIKEASLYLSELDKSKIQALKTKSKDEIMIVNRVVIRELKWRI</sequence>
<name>A0A5J4UB38_9EUKA</name>
<evidence type="ECO:0000313" key="2">
    <source>
        <dbReference type="Proteomes" id="UP000324800"/>
    </source>
</evidence>
<gene>
    <name evidence="1" type="ORF">EZS28_037596</name>
</gene>
<dbReference type="AlphaFoldDB" id="A0A5J4UB38"/>
<comment type="caution">
    <text evidence="1">The sequence shown here is derived from an EMBL/GenBank/DDBJ whole genome shotgun (WGS) entry which is preliminary data.</text>
</comment>
<organism evidence="1 2">
    <name type="scientific">Streblomastix strix</name>
    <dbReference type="NCBI Taxonomy" id="222440"/>
    <lineage>
        <taxon>Eukaryota</taxon>
        <taxon>Metamonada</taxon>
        <taxon>Preaxostyla</taxon>
        <taxon>Oxymonadida</taxon>
        <taxon>Streblomastigidae</taxon>
        <taxon>Streblomastix</taxon>
    </lineage>
</organism>
<protein>
    <submittedName>
        <fullName evidence="1">Uncharacterized protein</fullName>
    </submittedName>
</protein>
<evidence type="ECO:0000313" key="1">
    <source>
        <dbReference type="EMBL" id="KAA6366875.1"/>
    </source>
</evidence>
<dbReference type="Proteomes" id="UP000324800">
    <property type="component" value="Unassembled WGS sequence"/>
</dbReference>
<dbReference type="EMBL" id="SNRW01018921">
    <property type="protein sequence ID" value="KAA6366875.1"/>
    <property type="molecule type" value="Genomic_DNA"/>
</dbReference>
<feature type="non-terminal residue" evidence="1">
    <location>
        <position position="74"/>
    </location>
</feature>
<accession>A0A5J4UB38</accession>
<proteinExistence type="predicted"/>